<protein>
    <recommendedName>
        <fullName evidence="4">N-terminal acetyltransferase B complex subunit NAA25 homolog</fullName>
    </recommendedName>
</protein>
<gene>
    <name evidence="2" type="ORF">FSP39_017808</name>
</gene>
<dbReference type="SUPFAM" id="SSF48452">
    <property type="entry name" value="TPR-like"/>
    <property type="match status" value="1"/>
</dbReference>
<accession>A0AA89BKR1</accession>
<dbReference type="Pfam" id="PF09797">
    <property type="entry name" value="NatB_MDM20"/>
    <property type="match status" value="1"/>
</dbReference>
<dbReference type="AlphaFoldDB" id="A0AA89BKR1"/>
<sequence length="968" mass="111244">MASRSHVDVNERRLRPIYDCLDNGNNKKAIQEADKVLKKQKDLQCAKVLKALALLRLGRQDESSVLLQEIHSQHPTDEATLQAMAICYREVYKLEQIADLYENAHKSKPDNEEILSALFMAYVRLGDYKKQQQTAMSLHRLQPLKNPYYFWAVMSIVMQGQSSKDAKLAKNMFLPLAERMTKKYVEEGKVNAEAEVQLYLIILELMEKWEDALKLVKGSLGEKLTSELHFQDRKAAELYMKLEKWAEANAEYKKLLGKNPDHWQYWQEYVSSCLHLAESKWSPPGDNSPIDCDYTEEMAASFIEDSIKSCTDGRLLRGPYLARLELIKQIQDRSRPNVQSVGCPMKLLEQYYELFGDKFCCFEDMKVFMDLLCESERDEIVDNVSKTIDLPTIPDSIGFATNKKQMQRHITYLQMSRYLGAHGKLSTEEKLSMSRELIARYQHGLDFGKDLLVTDLQLSDHYLLLAAYTLVDLWADSGDAKYIWQAIVQLEKGARNSKANFHIKVLLMKLYCIEGAYKPCHKLFESLEVKHIMNDTLGHTVVNHVGRLGLYSNACATYGTMLRFFAVNHKETAEYLIASYKYGSFIKIIEFVKFREKLQNSLQYSCATVESMLLDLVLETVSHASTEQMIAYMEIDPETDKTNFEELCDNRDFSIMATYTLPRCKLEEAKLQSFKEEKAWLKIRNLSLRILAGSVMLAQQVRPSGQTTNGLGHDKQKPMHETLQKLGDNLKQHVDSCHSQFSEEYPYPIQGPYRTRLTKYLTDSHCRVFHVMLCNVQYIHSLQENGLETIDNEKEENLKTVVPGLISGLVSKHKCCLMCKEGERQSINPSVLENLIFIAETLSHSVLLAGVCHKLLKPLKSTWNKKSKKKKGDNPLPPPCTFTNFSHLISGLEQAAKDLHLALRDLDPVFLTLDLSNLNLSEPLCDNEEDHILEKEVWKKVEESYQTSVREVSEFIHNKMQYLGTLRL</sequence>
<dbReference type="PANTHER" id="PTHR22767:SF3">
    <property type="entry name" value="N-ALPHA-ACETYLTRANSFERASE 25, NATB AUXILIARY SUBUNIT"/>
    <property type="match status" value="1"/>
</dbReference>
<dbReference type="InterPro" id="IPR011990">
    <property type="entry name" value="TPR-like_helical_dom_sf"/>
</dbReference>
<dbReference type="GO" id="GO:0031416">
    <property type="term" value="C:NatB complex"/>
    <property type="evidence" value="ECO:0007669"/>
    <property type="project" value="TreeGrafter"/>
</dbReference>
<reference evidence="2" key="1">
    <citation type="submission" date="2019-08" db="EMBL/GenBank/DDBJ databases">
        <title>The improved chromosome-level genome for the pearl oyster Pinctada fucata martensii using PacBio sequencing and Hi-C.</title>
        <authorList>
            <person name="Zheng Z."/>
        </authorList>
    </citation>
    <scope>NUCLEOTIDE SEQUENCE</scope>
    <source>
        <strain evidence="2">ZZ-2019</strain>
        <tissue evidence="2">Adductor muscle</tissue>
    </source>
</reference>
<evidence type="ECO:0000256" key="1">
    <source>
        <dbReference type="ARBA" id="ARBA00006298"/>
    </source>
</evidence>
<evidence type="ECO:0008006" key="4">
    <source>
        <dbReference type="Google" id="ProtNLM"/>
    </source>
</evidence>
<name>A0AA89BKR1_PINIB</name>
<comment type="similarity">
    <text evidence="1">Belongs to the MDM20/NAA25 family.</text>
</comment>
<keyword evidence="3" id="KW-1185">Reference proteome</keyword>
<comment type="caution">
    <text evidence="2">The sequence shown here is derived from an EMBL/GenBank/DDBJ whole genome shotgun (WGS) entry which is preliminary data.</text>
</comment>
<dbReference type="EMBL" id="VSWD01000013">
    <property type="protein sequence ID" value="KAK3084712.1"/>
    <property type="molecule type" value="Genomic_DNA"/>
</dbReference>
<dbReference type="InterPro" id="IPR019183">
    <property type="entry name" value="NAA25_NatB_aux_su"/>
</dbReference>
<dbReference type="Proteomes" id="UP001186944">
    <property type="component" value="Unassembled WGS sequence"/>
</dbReference>
<dbReference type="Gene3D" id="1.25.40.1040">
    <property type="match status" value="1"/>
</dbReference>
<organism evidence="2 3">
    <name type="scientific">Pinctada imbricata</name>
    <name type="common">Atlantic pearl-oyster</name>
    <name type="synonym">Pinctada martensii</name>
    <dbReference type="NCBI Taxonomy" id="66713"/>
    <lineage>
        <taxon>Eukaryota</taxon>
        <taxon>Metazoa</taxon>
        <taxon>Spiralia</taxon>
        <taxon>Lophotrochozoa</taxon>
        <taxon>Mollusca</taxon>
        <taxon>Bivalvia</taxon>
        <taxon>Autobranchia</taxon>
        <taxon>Pteriomorphia</taxon>
        <taxon>Pterioida</taxon>
        <taxon>Pterioidea</taxon>
        <taxon>Pteriidae</taxon>
        <taxon>Pinctada</taxon>
    </lineage>
</organism>
<proteinExistence type="inferred from homology"/>
<dbReference type="PANTHER" id="PTHR22767">
    <property type="entry name" value="N-TERMINAL ACETYLTRANSFERASE-RELATED"/>
    <property type="match status" value="1"/>
</dbReference>
<evidence type="ECO:0000313" key="2">
    <source>
        <dbReference type="EMBL" id="KAK3084712.1"/>
    </source>
</evidence>
<evidence type="ECO:0000313" key="3">
    <source>
        <dbReference type="Proteomes" id="UP001186944"/>
    </source>
</evidence>